<evidence type="ECO:0000313" key="2">
    <source>
        <dbReference type="Proteomes" id="UP000886595"/>
    </source>
</evidence>
<reference evidence="1 2" key="1">
    <citation type="submission" date="2020-02" db="EMBL/GenBank/DDBJ databases">
        <authorList>
            <person name="Ma Q."/>
            <person name="Huang Y."/>
            <person name="Song X."/>
            <person name="Pei D."/>
        </authorList>
    </citation>
    <scope>NUCLEOTIDE SEQUENCE [LARGE SCALE GENOMIC DNA]</scope>
    <source>
        <strain evidence="1">Sxm20200214</strain>
        <tissue evidence="1">Leaf</tissue>
    </source>
</reference>
<gene>
    <name evidence="1" type="ORF">Bca52824_059939</name>
</gene>
<sequence>MTCLKKIKNFGFAIYVYVVNFNIIKNFYNCNFLKNLYLFCSKSSLGNRGLRTSENCFPPQQLQDYTKRINEWKQKFDVGEVPKHINPDAYGICVLIGSKDDTKSLSTINSQNRCSVAGKGMFVHNLGQQVYRPEHFS</sequence>
<dbReference type="EMBL" id="JAAMPC010000012">
    <property type="protein sequence ID" value="KAG2277384.1"/>
    <property type="molecule type" value="Genomic_DNA"/>
</dbReference>
<dbReference type="AlphaFoldDB" id="A0A8X7QV38"/>
<dbReference type="OrthoDB" id="1103215at2759"/>
<proteinExistence type="predicted"/>
<protein>
    <submittedName>
        <fullName evidence="1">Uncharacterized protein</fullName>
    </submittedName>
</protein>
<name>A0A8X7QV38_BRACI</name>
<evidence type="ECO:0000313" key="1">
    <source>
        <dbReference type="EMBL" id="KAG2277384.1"/>
    </source>
</evidence>
<keyword evidence="2" id="KW-1185">Reference proteome</keyword>
<accession>A0A8X7QV38</accession>
<comment type="caution">
    <text evidence="1">The sequence shown here is derived from an EMBL/GenBank/DDBJ whole genome shotgun (WGS) entry which is preliminary data.</text>
</comment>
<dbReference type="Proteomes" id="UP000886595">
    <property type="component" value="Unassembled WGS sequence"/>
</dbReference>
<organism evidence="1 2">
    <name type="scientific">Brassica carinata</name>
    <name type="common">Ethiopian mustard</name>
    <name type="synonym">Abyssinian cabbage</name>
    <dbReference type="NCBI Taxonomy" id="52824"/>
    <lineage>
        <taxon>Eukaryota</taxon>
        <taxon>Viridiplantae</taxon>
        <taxon>Streptophyta</taxon>
        <taxon>Embryophyta</taxon>
        <taxon>Tracheophyta</taxon>
        <taxon>Spermatophyta</taxon>
        <taxon>Magnoliopsida</taxon>
        <taxon>eudicotyledons</taxon>
        <taxon>Gunneridae</taxon>
        <taxon>Pentapetalae</taxon>
        <taxon>rosids</taxon>
        <taxon>malvids</taxon>
        <taxon>Brassicales</taxon>
        <taxon>Brassicaceae</taxon>
        <taxon>Brassiceae</taxon>
        <taxon>Brassica</taxon>
    </lineage>
</organism>